<keyword evidence="3" id="KW-1185">Reference proteome</keyword>
<gene>
    <name evidence="2" type="ORF">GO984_20250</name>
</gene>
<feature type="chain" id="PRO_5027085382" evidence="1">
    <location>
        <begin position="19"/>
        <end position="235"/>
    </location>
</feature>
<name>A0A6L6WMB8_9RHOB</name>
<feature type="signal peptide" evidence="1">
    <location>
        <begin position="1"/>
        <end position="18"/>
    </location>
</feature>
<keyword evidence="1" id="KW-0732">Signal</keyword>
<reference evidence="2 3" key="1">
    <citation type="submission" date="2019-12" db="EMBL/GenBank/DDBJ databases">
        <authorList>
            <person name="Zhang Y.-J."/>
        </authorList>
    </citation>
    <scope>NUCLEOTIDE SEQUENCE [LARGE SCALE GENOMIC DNA]</scope>
    <source>
        <strain evidence="2 3">CY05</strain>
    </source>
</reference>
<protein>
    <submittedName>
        <fullName evidence="2">Porin family protein</fullName>
    </submittedName>
</protein>
<dbReference type="AlphaFoldDB" id="A0A6L6WMB8"/>
<dbReference type="EMBL" id="WQLV01000017">
    <property type="protein sequence ID" value="MVO18159.1"/>
    <property type="molecule type" value="Genomic_DNA"/>
</dbReference>
<organism evidence="2 3">
    <name type="scientific">Parasedimentitalea huanghaiensis</name>
    <dbReference type="NCBI Taxonomy" id="2682100"/>
    <lineage>
        <taxon>Bacteria</taxon>
        <taxon>Pseudomonadati</taxon>
        <taxon>Pseudomonadota</taxon>
        <taxon>Alphaproteobacteria</taxon>
        <taxon>Rhodobacterales</taxon>
        <taxon>Paracoccaceae</taxon>
        <taxon>Parasedimentitalea</taxon>
    </lineage>
</organism>
<evidence type="ECO:0000313" key="2">
    <source>
        <dbReference type="EMBL" id="MVO18159.1"/>
    </source>
</evidence>
<proteinExistence type="predicted"/>
<evidence type="ECO:0000256" key="1">
    <source>
        <dbReference type="SAM" id="SignalP"/>
    </source>
</evidence>
<accession>A0A6L6WMB8</accession>
<evidence type="ECO:0000313" key="3">
    <source>
        <dbReference type="Proteomes" id="UP000478892"/>
    </source>
</evidence>
<dbReference type="Proteomes" id="UP000478892">
    <property type="component" value="Unassembled WGS sequence"/>
</dbReference>
<sequence length="235" mass="25760">MVNPLVAAAFVASAPAHAQDWSYSAALYLYAAETETSIGDRSATLSFSDALENLDATFMGTFTAENGQWGVSLDYMMTDIGFNTATPGPSYSGLNTSIKTRILTGYLSYRIHETETVSTDLLAGARWYDTNTTMTLQAGTLPTNSRTTSDDWTDPVIGLRSRFSLNDKWSGTVVADVGGWEDRETWQVLLTADYAFSNKWVGRFGFRHISVSNDSGTNSYSFKQSGPIAGMTYRF</sequence>
<comment type="caution">
    <text evidence="2">The sequence shown here is derived from an EMBL/GenBank/DDBJ whole genome shotgun (WGS) entry which is preliminary data.</text>
</comment>